<evidence type="ECO:0000259" key="2">
    <source>
        <dbReference type="Pfam" id="PF12804"/>
    </source>
</evidence>
<dbReference type="RefSeq" id="WP_250194331.1">
    <property type="nucleotide sequence ID" value="NZ_CP097635.1"/>
</dbReference>
<dbReference type="Proteomes" id="UP001056201">
    <property type="component" value="Chromosome 1"/>
</dbReference>
<protein>
    <submittedName>
        <fullName evidence="3">Nucleotidyltransferase family protein</fullName>
    </submittedName>
</protein>
<gene>
    <name evidence="3" type="ORF">MW290_08975</name>
</gene>
<dbReference type="SUPFAM" id="SSF53448">
    <property type="entry name" value="Nucleotide-diphospho-sugar transferases"/>
    <property type="match status" value="1"/>
</dbReference>
<dbReference type="InterPro" id="IPR029044">
    <property type="entry name" value="Nucleotide-diphossugar_trans"/>
</dbReference>
<dbReference type="Pfam" id="PF12804">
    <property type="entry name" value="NTP_transf_3"/>
    <property type="match status" value="1"/>
</dbReference>
<dbReference type="InterPro" id="IPR025877">
    <property type="entry name" value="MobA-like_NTP_Trfase"/>
</dbReference>
<sequence>MGSQPTVIVLAAGRGSRFQGPQHKLAQPFEGGAPVLVCTLRRAVATQMKVVVVTTAALEPLARSVVASRDVVVLPPADSMPGLGMGSSIAAGVEARPHAPGWLMLPGDMPLVRPATLSAVASALQLHPVAYAQHAGRRGHPVGFSAELFTDLVMLQGDEGARRLVARYPSQAVVVDDPGALIDLDTVEDFAAARQHQQQHAVAGR</sequence>
<dbReference type="Gene3D" id="3.90.550.10">
    <property type="entry name" value="Spore Coat Polysaccharide Biosynthesis Protein SpsA, Chain A"/>
    <property type="match status" value="1"/>
</dbReference>
<organism evidence="3 4">
    <name type="scientific">Aquincola tertiaricarbonis</name>
    <dbReference type="NCBI Taxonomy" id="391953"/>
    <lineage>
        <taxon>Bacteria</taxon>
        <taxon>Pseudomonadati</taxon>
        <taxon>Pseudomonadota</taxon>
        <taxon>Betaproteobacteria</taxon>
        <taxon>Burkholderiales</taxon>
        <taxon>Sphaerotilaceae</taxon>
        <taxon>Aquincola</taxon>
    </lineage>
</organism>
<reference evidence="3" key="1">
    <citation type="submission" date="2022-05" db="EMBL/GenBank/DDBJ databases">
        <title>An RpoN-dependent PEP-CTERM gene is involved in floc formation of an Aquincola tertiaricarbonis strain.</title>
        <authorList>
            <person name="Qiu D."/>
            <person name="Xia M."/>
        </authorList>
    </citation>
    <scope>NUCLEOTIDE SEQUENCE</scope>
    <source>
        <strain evidence="3">RN12</strain>
    </source>
</reference>
<keyword evidence="4" id="KW-1185">Reference proteome</keyword>
<evidence type="ECO:0000313" key="3">
    <source>
        <dbReference type="EMBL" id="URI06066.1"/>
    </source>
</evidence>
<dbReference type="CDD" id="cd04182">
    <property type="entry name" value="GT_2_like_f"/>
    <property type="match status" value="1"/>
</dbReference>
<dbReference type="PANTHER" id="PTHR43777">
    <property type="entry name" value="MOLYBDENUM COFACTOR CYTIDYLYLTRANSFERASE"/>
    <property type="match status" value="1"/>
</dbReference>
<keyword evidence="1" id="KW-0460">Magnesium</keyword>
<feature type="domain" description="MobA-like NTP transferase" evidence="2">
    <location>
        <begin position="7"/>
        <end position="168"/>
    </location>
</feature>
<accession>A0ABY4S4L8</accession>
<proteinExistence type="predicted"/>
<evidence type="ECO:0000256" key="1">
    <source>
        <dbReference type="ARBA" id="ARBA00022842"/>
    </source>
</evidence>
<evidence type="ECO:0000313" key="4">
    <source>
        <dbReference type="Proteomes" id="UP001056201"/>
    </source>
</evidence>
<dbReference type="EMBL" id="CP097635">
    <property type="protein sequence ID" value="URI06066.1"/>
    <property type="molecule type" value="Genomic_DNA"/>
</dbReference>
<name>A0ABY4S4L8_AQUTE</name>
<dbReference type="PANTHER" id="PTHR43777:SF1">
    <property type="entry name" value="MOLYBDENUM COFACTOR CYTIDYLYLTRANSFERASE"/>
    <property type="match status" value="1"/>
</dbReference>